<organism evidence="1">
    <name type="scientific">Siphoviridae sp. ctbvd11</name>
    <dbReference type="NCBI Taxonomy" id="2825567"/>
    <lineage>
        <taxon>Viruses</taxon>
        <taxon>Duplodnaviria</taxon>
        <taxon>Heunggongvirae</taxon>
        <taxon>Uroviricota</taxon>
        <taxon>Caudoviricetes</taxon>
    </lineage>
</organism>
<protein>
    <submittedName>
        <fullName evidence="1">Uncharacterized protein</fullName>
    </submittedName>
</protein>
<reference evidence="1" key="1">
    <citation type="journal article" date="2021" name="Proc. Natl. Acad. Sci. U.S.A.">
        <title>A Catalog of Tens of Thousands of Viruses from Human Metagenomes Reveals Hidden Associations with Chronic Diseases.</title>
        <authorList>
            <person name="Tisza M.J."/>
            <person name="Buck C.B."/>
        </authorList>
    </citation>
    <scope>NUCLEOTIDE SEQUENCE</scope>
    <source>
        <strain evidence="1">Ctbvd11</strain>
    </source>
</reference>
<sequence>MWFMSPCKGKSFQIKNMFYNIKRIIKWIKRY</sequence>
<proteinExistence type="predicted"/>
<evidence type="ECO:0000313" key="1">
    <source>
        <dbReference type="EMBL" id="DAE17124.1"/>
    </source>
</evidence>
<dbReference type="EMBL" id="BK015636">
    <property type="protein sequence ID" value="DAE17124.1"/>
    <property type="molecule type" value="Genomic_DNA"/>
</dbReference>
<name>A0A8S5QF18_9CAUD</name>
<accession>A0A8S5QF18</accession>